<evidence type="ECO:0000313" key="3">
    <source>
        <dbReference type="Proteomes" id="UP000008672"/>
    </source>
</evidence>
<dbReference type="InterPro" id="IPR027862">
    <property type="entry name" value="DUF4534"/>
</dbReference>
<dbReference type="Proteomes" id="UP000008672">
    <property type="component" value="Unassembled WGS sequence"/>
</dbReference>
<dbReference type="Pfam" id="PF15049">
    <property type="entry name" value="DUF4534"/>
    <property type="match status" value="1"/>
</dbReference>
<evidence type="ECO:0000256" key="1">
    <source>
        <dbReference type="SAM" id="Phobius"/>
    </source>
</evidence>
<dbReference type="InParanoid" id="H3BBA3"/>
<reference evidence="2" key="3">
    <citation type="submission" date="2025-09" db="UniProtKB">
        <authorList>
            <consortium name="Ensembl"/>
        </authorList>
    </citation>
    <scope>IDENTIFICATION</scope>
</reference>
<keyword evidence="1" id="KW-1133">Transmembrane helix</keyword>
<reference evidence="3" key="1">
    <citation type="submission" date="2011-08" db="EMBL/GenBank/DDBJ databases">
        <title>The draft genome of Latimeria chalumnae.</title>
        <authorList>
            <person name="Di Palma F."/>
            <person name="Alfoldi J."/>
            <person name="Johnson J."/>
            <person name="Berlin A."/>
            <person name="Gnerre S."/>
            <person name="Jaffe D."/>
            <person name="MacCallum I."/>
            <person name="Young S."/>
            <person name="Walker B.J."/>
            <person name="Lander E."/>
            <person name="Lindblad-Toh K."/>
        </authorList>
    </citation>
    <scope>NUCLEOTIDE SEQUENCE [LARGE SCALE GENOMIC DNA]</scope>
    <source>
        <strain evidence="3">Wild caught</strain>
    </source>
</reference>
<keyword evidence="3" id="KW-1185">Reference proteome</keyword>
<keyword evidence="1" id="KW-0472">Membrane</keyword>
<dbReference type="PANTHER" id="PTHR34928:SF3">
    <property type="entry name" value="TRANSMEMBRANE PROTEIN 217B-RELATED"/>
    <property type="match status" value="1"/>
</dbReference>
<dbReference type="STRING" id="7897.ENSLACP00000019174"/>
<name>H3BBA3_LATCH</name>
<dbReference type="OMA" id="IWILFYE"/>
<sequence length="160" mass="18375">MMPHGWCGMSPRTGTQVAGLYMIMVCILYIVFETGHLKRARVFINGTEEGEIRDQVLIILLYYYIALISASVTLLVCIMLLISCMKNHYKGVLAYIIWQILYDILNSVLLGLTESTLKKVDYYVSTIEWIGLGFRIAMDCFWLPYAIVFCMELYELDTKG</sequence>
<dbReference type="Ensembl" id="ENSLACT00000019307.1">
    <property type="protein sequence ID" value="ENSLACP00000019174.1"/>
    <property type="gene ID" value="ENSLACG00000016867.1"/>
</dbReference>
<dbReference type="FunCoup" id="H3BBA3">
    <property type="interactions" value="56"/>
</dbReference>
<proteinExistence type="predicted"/>
<feature type="transmembrane region" description="Helical" evidence="1">
    <location>
        <begin position="132"/>
        <end position="154"/>
    </location>
</feature>
<organism evidence="2 3">
    <name type="scientific">Latimeria chalumnae</name>
    <name type="common">Coelacanth</name>
    <dbReference type="NCBI Taxonomy" id="7897"/>
    <lineage>
        <taxon>Eukaryota</taxon>
        <taxon>Metazoa</taxon>
        <taxon>Chordata</taxon>
        <taxon>Craniata</taxon>
        <taxon>Vertebrata</taxon>
        <taxon>Euteleostomi</taxon>
        <taxon>Coelacanthiformes</taxon>
        <taxon>Coelacanthidae</taxon>
        <taxon>Latimeria</taxon>
    </lineage>
</organism>
<feature type="transmembrane region" description="Helical" evidence="1">
    <location>
        <begin position="61"/>
        <end position="85"/>
    </location>
</feature>
<protein>
    <submittedName>
        <fullName evidence="2">Uncharacterized protein</fullName>
    </submittedName>
</protein>
<dbReference type="PANTHER" id="PTHR34928">
    <property type="entry name" value="TRANSMEMBRANE PROTEIN 217"/>
    <property type="match status" value="1"/>
</dbReference>
<keyword evidence="1" id="KW-0812">Transmembrane</keyword>
<feature type="transmembrane region" description="Helical" evidence="1">
    <location>
        <begin position="92"/>
        <end position="112"/>
    </location>
</feature>
<reference evidence="2" key="2">
    <citation type="submission" date="2025-08" db="UniProtKB">
        <authorList>
            <consortium name="Ensembl"/>
        </authorList>
    </citation>
    <scope>IDENTIFICATION</scope>
</reference>
<dbReference type="eggNOG" id="ENOG502S81N">
    <property type="taxonomic scope" value="Eukaryota"/>
</dbReference>
<dbReference type="GeneTree" id="ENSGT00940000169704"/>
<dbReference type="HOGENOM" id="CLU_105458_0_0_1"/>
<evidence type="ECO:0000313" key="2">
    <source>
        <dbReference type="Ensembl" id="ENSLACP00000019174.1"/>
    </source>
</evidence>
<dbReference type="EMBL" id="AFYH01030482">
    <property type="status" value="NOT_ANNOTATED_CDS"/>
    <property type="molecule type" value="Genomic_DNA"/>
</dbReference>
<feature type="transmembrane region" description="Helical" evidence="1">
    <location>
        <begin position="12"/>
        <end position="32"/>
    </location>
</feature>
<dbReference type="AlphaFoldDB" id="H3BBA3"/>
<accession>H3BBA3</accession>